<sequence>MNTDRLKSYAKRQEKKAELFERKFLDYRNKMLKLYYLVDDEALRKDIKSFLQDEQGDIVFGSIEECFEWKTRIKRG</sequence>
<proteinExistence type="predicted"/>
<dbReference type="Proteomes" id="UP001248134">
    <property type="component" value="Unassembled WGS sequence"/>
</dbReference>
<dbReference type="RefSeq" id="WP_097897372.1">
    <property type="nucleotide sequence ID" value="NZ_NUCG01000014.1"/>
</dbReference>
<gene>
    <name evidence="1" type="ORF">FOS08_20990</name>
</gene>
<evidence type="ECO:0000313" key="2">
    <source>
        <dbReference type="Proteomes" id="UP001248134"/>
    </source>
</evidence>
<name>A0AAJ1Z1F1_9BACI</name>
<dbReference type="AlphaFoldDB" id="A0AAJ1Z1F1"/>
<reference evidence="1" key="1">
    <citation type="submission" date="2019-07" db="EMBL/GenBank/DDBJ databases">
        <title>Phylogenomic Reclassification of ATCC Bacillus Strains and Various Taxa within the Genus Bacillus.</title>
        <authorList>
            <person name="Riojas M.A."/>
            <person name="Frank A.M."/>
            <person name="Fenn S.L."/>
            <person name="King S.P."/>
            <person name="Brower S.M."/>
            <person name="Hazbon M.H."/>
        </authorList>
    </citation>
    <scope>NUCLEOTIDE SEQUENCE</scope>
    <source>
        <strain evidence="1">NR-12239</strain>
    </source>
</reference>
<evidence type="ECO:0000313" key="1">
    <source>
        <dbReference type="EMBL" id="MDR4328298.1"/>
    </source>
</evidence>
<organism evidence="1 2">
    <name type="scientific">Bacillus pseudomycoides</name>
    <dbReference type="NCBI Taxonomy" id="64104"/>
    <lineage>
        <taxon>Bacteria</taxon>
        <taxon>Bacillati</taxon>
        <taxon>Bacillota</taxon>
        <taxon>Bacilli</taxon>
        <taxon>Bacillales</taxon>
        <taxon>Bacillaceae</taxon>
        <taxon>Bacillus</taxon>
        <taxon>Bacillus cereus group</taxon>
    </lineage>
</organism>
<dbReference type="EMBL" id="VLYX01000029">
    <property type="protein sequence ID" value="MDR4328298.1"/>
    <property type="molecule type" value="Genomic_DNA"/>
</dbReference>
<comment type="caution">
    <text evidence="1">The sequence shown here is derived from an EMBL/GenBank/DDBJ whole genome shotgun (WGS) entry which is preliminary data.</text>
</comment>
<protein>
    <submittedName>
        <fullName evidence="1">Uncharacterized protein</fullName>
    </submittedName>
</protein>
<accession>A0AAJ1Z1F1</accession>